<dbReference type="Proteomes" id="UP000279236">
    <property type="component" value="Unassembled WGS sequence"/>
</dbReference>
<dbReference type="InterPro" id="IPR002818">
    <property type="entry name" value="DJ-1/PfpI"/>
</dbReference>
<dbReference type="InterPro" id="IPR052158">
    <property type="entry name" value="INH-QAR"/>
</dbReference>
<dbReference type="PANTHER" id="PTHR43130">
    <property type="entry name" value="ARAC-FAMILY TRANSCRIPTIONAL REGULATOR"/>
    <property type="match status" value="1"/>
</dbReference>
<dbReference type="CDD" id="cd03139">
    <property type="entry name" value="GATase1_PfpI_2"/>
    <property type="match status" value="1"/>
</dbReference>
<feature type="domain" description="DJ-1/PfpI" evidence="1">
    <location>
        <begin position="4"/>
        <end position="164"/>
    </location>
</feature>
<dbReference type="SUPFAM" id="SSF52317">
    <property type="entry name" value="Class I glutamine amidotransferase-like"/>
    <property type="match status" value="1"/>
</dbReference>
<evidence type="ECO:0000259" key="1">
    <source>
        <dbReference type="Pfam" id="PF01965"/>
    </source>
</evidence>
<keyword evidence="3" id="KW-1185">Reference proteome</keyword>
<evidence type="ECO:0000313" key="3">
    <source>
        <dbReference type="Proteomes" id="UP000279236"/>
    </source>
</evidence>
<comment type="caution">
    <text evidence="2">The sequence shown here is derived from an EMBL/GenBank/DDBJ whole genome shotgun (WGS) entry which is preliminary data.</text>
</comment>
<proteinExistence type="predicted"/>
<dbReference type="AlphaFoldDB" id="A0A427XK75"/>
<dbReference type="Gene3D" id="3.40.50.880">
    <property type="match status" value="1"/>
</dbReference>
<reference evidence="2 3" key="1">
    <citation type="submission" date="2018-11" db="EMBL/GenBank/DDBJ databases">
        <title>Genome sequence of Apiotrichum porosum DSM 27194.</title>
        <authorList>
            <person name="Aliyu H."/>
            <person name="Gorte O."/>
            <person name="Ochsenreither K."/>
        </authorList>
    </citation>
    <scope>NUCLEOTIDE SEQUENCE [LARGE SCALE GENOMIC DNA]</scope>
    <source>
        <strain evidence="2 3">DSM 27194</strain>
    </source>
</reference>
<dbReference type="RefSeq" id="XP_028474393.1">
    <property type="nucleotide sequence ID" value="XM_028617086.1"/>
</dbReference>
<sequence length="227" mass="24459">MSRSIGFLVFPNIQLLDLTGPYDILAALPHTALHLVSRTLDPVMASSGMYMLPTSTYETCPKLDMLVVPGGIGIGEVLLQEDAIEFVRQRASEVELVTAVCSGSLVLGVAGLLRGKKATTHWAFHALLASLGAEPVKSRVVRDGNLITGAGGTAGIDFALAVMAHLEGDELAQTTQLYMEYAPEPPFDCGTPERAGPEIMKALRSVNLFEQRRKTIEQALKMHKTEV</sequence>
<name>A0A427XK75_9TREE</name>
<evidence type="ECO:0000313" key="2">
    <source>
        <dbReference type="EMBL" id="RSH79246.1"/>
    </source>
</evidence>
<protein>
    <recommendedName>
        <fullName evidence="1">DJ-1/PfpI domain-containing protein</fullName>
    </recommendedName>
</protein>
<dbReference type="GO" id="GO:0006355">
    <property type="term" value="P:regulation of DNA-templated transcription"/>
    <property type="evidence" value="ECO:0007669"/>
    <property type="project" value="TreeGrafter"/>
</dbReference>
<dbReference type="Pfam" id="PF01965">
    <property type="entry name" value="DJ-1_PfpI"/>
    <property type="match status" value="1"/>
</dbReference>
<dbReference type="STRING" id="105984.A0A427XK75"/>
<organism evidence="2 3">
    <name type="scientific">Apiotrichum porosum</name>
    <dbReference type="NCBI Taxonomy" id="105984"/>
    <lineage>
        <taxon>Eukaryota</taxon>
        <taxon>Fungi</taxon>
        <taxon>Dikarya</taxon>
        <taxon>Basidiomycota</taxon>
        <taxon>Agaricomycotina</taxon>
        <taxon>Tremellomycetes</taxon>
        <taxon>Trichosporonales</taxon>
        <taxon>Trichosporonaceae</taxon>
        <taxon>Apiotrichum</taxon>
    </lineage>
</organism>
<gene>
    <name evidence="2" type="ORF">EHS24_001285</name>
</gene>
<dbReference type="PANTHER" id="PTHR43130:SF2">
    <property type="entry name" value="DJ-1_PFPI DOMAIN-CONTAINING PROTEIN"/>
    <property type="match status" value="1"/>
</dbReference>
<accession>A0A427XK75</accession>
<dbReference type="InterPro" id="IPR029062">
    <property type="entry name" value="Class_I_gatase-like"/>
</dbReference>
<dbReference type="OrthoDB" id="543156at2759"/>
<dbReference type="EMBL" id="RSCE01000010">
    <property type="protein sequence ID" value="RSH79246.1"/>
    <property type="molecule type" value="Genomic_DNA"/>
</dbReference>
<dbReference type="GeneID" id="39585828"/>